<proteinExistence type="predicted"/>
<dbReference type="Gene3D" id="3.90.660.10">
    <property type="match status" value="1"/>
</dbReference>
<dbReference type="InterPro" id="IPR036188">
    <property type="entry name" value="FAD/NAD-bd_sf"/>
</dbReference>
<dbReference type="STRING" id="164328.H3HCX0"/>
<organism evidence="1 2">
    <name type="scientific">Phytophthora ramorum</name>
    <name type="common">Sudden oak death agent</name>
    <dbReference type="NCBI Taxonomy" id="164328"/>
    <lineage>
        <taxon>Eukaryota</taxon>
        <taxon>Sar</taxon>
        <taxon>Stramenopiles</taxon>
        <taxon>Oomycota</taxon>
        <taxon>Peronosporomycetes</taxon>
        <taxon>Peronosporales</taxon>
        <taxon>Peronosporaceae</taxon>
        <taxon>Phytophthora</taxon>
    </lineage>
</organism>
<dbReference type="PANTHER" id="PTHR23357:SF1">
    <property type="entry name" value="RENALASE"/>
    <property type="match status" value="1"/>
</dbReference>
<dbReference type="PANTHER" id="PTHR23357">
    <property type="entry name" value="RENALASE"/>
    <property type="match status" value="1"/>
</dbReference>
<dbReference type="EMBL" id="DS566042">
    <property type="status" value="NOT_ANNOTATED_CDS"/>
    <property type="molecule type" value="Genomic_DNA"/>
</dbReference>
<dbReference type="VEuPathDB" id="FungiDB:KRP22_12475"/>
<dbReference type="EnsemblProtists" id="Phyra95586">
    <property type="protein sequence ID" value="Phyra95586"/>
    <property type="gene ID" value="Phyra95586"/>
</dbReference>
<dbReference type="Proteomes" id="UP000005238">
    <property type="component" value="Unassembled WGS sequence"/>
</dbReference>
<evidence type="ECO:0000313" key="2">
    <source>
        <dbReference type="Proteomes" id="UP000005238"/>
    </source>
</evidence>
<dbReference type="GO" id="GO:0016651">
    <property type="term" value="F:oxidoreductase activity, acting on NAD(P)H"/>
    <property type="evidence" value="ECO:0000318"/>
    <property type="project" value="GO_Central"/>
</dbReference>
<dbReference type="OMA" id="ICGGDAF"/>
<protein>
    <recommendedName>
        <fullName evidence="3">Amine oxidase domain-containing protein</fullName>
    </recommendedName>
</protein>
<keyword evidence="2" id="KW-1185">Reference proteome</keyword>
<dbReference type="HOGENOM" id="CLU_036034_1_0_1"/>
<accession>H3HCX0</accession>
<evidence type="ECO:0000313" key="1">
    <source>
        <dbReference type="EnsemblProtists" id="Phyra95586"/>
    </source>
</evidence>
<dbReference type="InParanoid" id="H3HCX0"/>
<dbReference type="SUPFAM" id="SSF51905">
    <property type="entry name" value="FAD/NAD(P)-binding domain"/>
    <property type="match status" value="1"/>
</dbReference>
<dbReference type="Gene3D" id="3.50.50.60">
    <property type="entry name" value="FAD/NAD(P)-binding domain"/>
    <property type="match status" value="1"/>
</dbReference>
<dbReference type="VEuPathDB" id="FungiDB:KRP23_13490"/>
<reference evidence="1" key="2">
    <citation type="submission" date="2015-06" db="UniProtKB">
        <authorList>
            <consortium name="EnsemblProtists"/>
        </authorList>
    </citation>
    <scope>IDENTIFICATION</scope>
    <source>
        <strain evidence="1">Pr102</strain>
    </source>
</reference>
<evidence type="ECO:0008006" key="3">
    <source>
        <dbReference type="Google" id="ProtNLM"/>
    </source>
</evidence>
<dbReference type="AlphaFoldDB" id="H3HCX0"/>
<dbReference type="eggNOG" id="ENOG502QUZR">
    <property type="taxonomic scope" value="Eukaryota"/>
</dbReference>
<dbReference type="InterPro" id="IPR040174">
    <property type="entry name" value="RNLS"/>
</dbReference>
<dbReference type="Pfam" id="PF13450">
    <property type="entry name" value="NAD_binding_8"/>
    <property type="match status" value="1"/>
</dbReference>
<sequence>MVGRTLIVGGGLTGAALARLLKEARQAASEVVVWDRNSILGGRVMARSFPKQRAVHVDMGAQYWTPRSDWNDDFRQKLMESGHLVPFAENEIAQDPYRGSYKTHLVSPDVKGFRAMVEHLLEGTGKKLSTSLESFKVLDDKRIQVTTDEGKEEIVNELVLTCPIPNVLSVLRASKTFDVAPEIVHALERVTYSQRFAAAYVFDEMTAAAVRELGWTARYVPHDESDIIRFVCWDHLKKQSGGEAPPALIVHTSVGFGSTFMDDTRHNDEILAIITKSLRQILPTLPVQQDARLHRWRISQVAVPYHDPSIAEGEDALAALVLSANPRIVVAGDSFLGSNFDNCLLSAKAAADMLHGSSAL</sequence>
<reference evidence="2" key="1">
    <citation type="journal article" date="2006" name="Science">
        <title>Phytophthora genome sequences uncover evolutionary origins and mechanisms of pathogenesis.</title>
        <authorList>
            <person name="Tyler B.M."/>
            <person name="Tripathy S."/>
            <person name="Zhang X."/>
            <person name="Dehal P."/>
            <person name="Jiang R.H."/>
            <person name="Aerts A."/>
            <person name="Arredondo F.D."/>
            <person name="Baxter L."/>
            <person name="Bensasson D."/>
            <person name="Beynon J.L."/>
            <person name="Chapman J."/>
            <person name="Damasceno C.M."/>
            <person name="Dorrance A.E."/>
            <person name="Dou D."/>
            <person name="Dickerman A.W."/>
            <person name="Dubchak I.L."/>
            <person name="Garbelotto M."/>
            <person name="Gijzen M."/>
            <person name="Gordon S.G."/>
            <person name="Govers F."/>
            <person name="Grunwald N.J."/>
            <person name="Huang W."/>
            <person name="Ivors K.L."/>
            <person name="Jones R.W."/>
            <person name="Kamoun S."/>
            <person name="Krampis K."/>
            <person name="Lamour K.H."/>
            <person name="Lee M.K."/>
            <person name="McDonald W.H."/>
            <person name="Medina M."/>
            <person name="Meijer H.J."/>
            <person name="Nordberg E.K."/>
            <person name="Maclean D.J."/>
            <person name="Ospina-Giraldo M.D."/>
            <person name="Morris P.F."/>
            <person name="Phuntumart V."/>
            <person name="Putnam N.H."/>
            <person name="Rash S."/>
            <person name="Rose J.K."/>
            <person name="Sakihama Y."/>
            <person name="Salamov A.A."/>
            <person name="Savidor A."/>
            <person name="Scheuring C.F."/>
            <person name="Smith B.M."/>
            <person name="Sobral B.W."/>
            <person name="Terry A."/>
            <person name="Torto-Alalibo T.A."/>
            <person name="Win J."/>
            <person name="Xu Z."/>
            <person name="Zhang H."/>
            <person name="Grigoriev I.V."/>
            <person name="Rokhsar D.S."/>
            <person name="Boore J.L."/>
        </authorList>
    </citation>
    <scope>NUCLEOTIDE SEQUENCE [LARGE SCALE GENOMIC DNA]</scope>
    <source>
        <strain evidence="2">Pr102</strain>
    </source>
</reference>
<name>H3HCX0_PHYRM</name>
<dbReference type="GO" id="GO:0005576">
    <property type="term" value="C:extracellular region"/>
    <property type="evidence" value="ECO:0000318"/>
    <property type="project" value="GO_Central"/>
</dbReference>